<accession>A0ABT6XIG0</accession>
<comment type="caution">
    <text evidence="1">The sequence shown here is derived from an EMBL/GenBank/DDBJ whole genome shotgun (WGS) entry which is preliminary data.</text>
</comment>
<reference evidence="1 2" key="1">
    <citation type="submission" date="2023-05" db="EMBL/GenBank/DDBJ databases">
        <title>Lysobacter sp. strain LF1 Genome sequencing and assembly.</title>
        <authorList>
            <person name="Jung Y."/>
        </authorList>
    </citation>
    <scope>NUCLEOTIDE SEQUENCE [LARGE SCALE GENOMIC DNA]</scope>
    <source>
        <strain evidence="1 2">LF1</strain>
    </source>
</reference>
<proteinExistence type="predicted"/>
<gene>
    <name evidence="1" type="ORF">QLQ15_13565</name>
</gene>
<sequence length="77" mass="7906">MEFIVQIAGTAPDLGVIEDALRAVDPAALVDQEEGMLRVAGAFNLRTLASVLLMAGQPVAPEHITQLPSVCCGGCSG</sequence>
<evidence type="ECO:0000313" key="1">
    <source>
        <dbReference type="EMBL" id="MDI9239935.1"/>
    </source>
</evidence>
<dbReference type="RefSeq" id="WP_283213298.1">
    <property type="nucleotide sequence ID" value="NZ_JASGBI010000001.1"/>
</dbReference>
<keyword evidence="2" id="KW-1185">Reference proteome</keyword>
<organism evidence="1 2">
    <name type="scientific">Lysobacter stagni</name>
    <dbReference type="NCBI Taxonomy" id="3045172"/>
    <lineage>
        <taxon>Bacteria</taxon>
        <taxon>Pseudomonadati</taxon>
        <taxon>Pseudomonadota</taxon>
        <taxon>Gammaproteobacteria</taxon>
        <taxon>Lysobacterales</taxon>
        <taxon>Lysobacteraceae</taxon>
        <taxon>Lysobacter</taxon>
    </lineage>
</organism>
<name>A0ABT6XIG0_9GAMM</name>
<protein>
    <recommendedName>
        <fullName evidence="3">HMA domain-containing protein</fullName>
    </recommendedName>
</protein>
<dbReference type="EMBL" id="JASGBI010000001">
    <property type="protein sequence ID" value="MDI9239935.1"/>
    <property type="molecule type" value="Genomic_DNA"/>
</dbReference>
<dbReference type="Proteomes" id="UP001321580">
    <property type="component" value="Unassembled WGS sequence"/>
</dbReference>
<evidence type="ECO:0000313" key="2">
    <source>
        <dbReference type="Proteomes" id="UP001321580"/>
    </source>
</evidence>
<evidence type="ECO:0008006" key="3">
    <source>
        <dbReference type="Google" id="ProtNLM"/>
    </source>
</evidence>